<dbReference type="FunFam" id="2.10.25.10:FF:000348">
    <property type="entry name" value="Crumbs 1, cell polarity complex component"/>
    <property type="match status" value="1"/>
</dbReference>
<dbReference type="GO" id="GO:0005112">
    <property type="term" value="F:Notch binding"/>
    <property type="evidence" value="ECO:0007669"/>
    <property type="project" value="TreeGrafter"/>
</dbReference>
<feature type="domain" description="EGF-like" evidence="6">
    <location>
        <begin position="570"/>
        <end position="609"/>
    </location>
</feature>
<evidence type="ECO:0000313" key="8">
    <source>
        <dbReference type="Proteomes" id="UP000694397"/>
    </source>
</evidence>
<evidence type="ECO:0000256" key="3">
    <source>
        <dbReference type="ARBA" id="ARBA00023157"/>
    </source>
</evidence>
<reference evidence="7" key="2">
    <citation type="submission" date="2025-08" db="UniProtKB">
        <authorList>
            <consortium name="Ensembl"/>
        </authorList>
    </citation>
    <scope>IDENTIFICATION</scope>
</reference>
<dbReference type="Proteomes" id="UP000694397">
    <property type="component" value="Chromosome 3"/>
</dbReference>
<dbReference type="InterPro" id="IPR013032">
    <property type="entry name" value="EGF-like_CS"/>
</dbReference>
<dbReference type="PRINTS" id="PR00010">
    <property type="entry name" value="EGFBLOOD"/>
</dbReference>
<evidence type="ECO:0000259" key="5">
    <source>
        <dbReference type="PROSITE" id="PS50025"/>
    </source>
</evidence>
<keyword evidence="2" id="KW-0677">Repeat</keyword>
<keyword evidence="8" id="KW-1185">Reference proteome</keyword>
<dbReference type="FunFam" id="2.60.120.200:FF:000055">
    <property type="entry name" value="Crumbs cell polarity complex component 1"/>
    <property type="match status" value="1"/>
</dbReference>
<evidence type="ECO:0008006" key="9">
    <source>
        <dbReference type="Google" id="ProtNLM"/>
    </source>
</evidence>
<dbReference type="Gene3D" id="2.10.25.10">
    <property type="entry name" value="Laminin"/>
    <property type="match status" value="5"/>
</dbReference>
<evidence type="ECO:0000259" key="6">
    <source>
        <dbReference type="PROSITE" id="PS50026"/>
    </source>
</evidence>
<feature type="domain" description="EGF-like" evidence="6">
    <location>
        <begin position="242"/>
        <end position="278"/>
    </location>
</feature>
<dbReference type="SMART" id="SM00282">
    <property type="entry name" value="LamG"/>
    <property type="match status" value="2"/>
</dbReference>
<feature type="domain" description="Laminin G" evidence="5">
    <location>
        <begin position="305"/>
        <end position="491"/>
    </location>
</feature>
<dbReference type="GeneTree" id="ENSGT00940000155152"/>
<sequence>PIESWVAVPSSWPEGSAVNVTLGCIERDRCQDSPCRERGKCVNLWLDYQCECQRPFEGLDCSEEYVSGRFGHTELDSYAVFMVSDNLTEDFEVSMFVRTRQQRGPLLILANRTSQHLGLWLEDGKVKVQAGHLEKLTAQLTISDGTFHLVSVRIKQGRMALFQSTRKQGEVACGPLQVQPGDRAYLGGLAERHATVSLGGYFKGCLQDVRVNGRRLQFYPLSSTVSSYSLEHLVNVARGCTGDNACRNNPCQNGGVCHPMWDDFTCSCPPSTTGRHCEEVRWCELSPCPSSATCQPIAHGFDCFSNATFDDDSNIMFYKSNGKITRNLSSISFSIRTRKRDSAILHAEKGQQFVTISIQDSHLLMELLTGHDSTKLSLNSQVPISDGKWHSAEFSMVSPSSLSSAWVAVLDDVRSPSSSITTGNLDFLKENVDILLGGFGPDVGGNLVGCLSTVKIGGIPLSYYSSSELSASRTQEEQFIKMSPDEALIGCSGTSVCSPSPCLYGGTCLDLFNLFNCSCPAGWTGPRCELNTDTCASGPCIHGNCSILLPEYEYRCDCQAGYTGTNCEAPLDTCLTHQCGPGATCLKGINSYSCLCPENSTGLPVSVCGNELSNYTCFNGGNCSDSSTTMCECQSGFTGHRWESYIIYY</sequence>
<dbReference type="SMART" id="SM00179">
    <property type="entry name" value="EGF_CA"/>
    <property type="match status" value="5"/>
</dbReference>
<dbReference type="SMART" id="SM00181">
    <property type="entry name" value="EGF"/>
    <property type="match status" value="6"/>
</dbReference>
<keyword evidence="3 4" id="KW-1015">Disulfide bond</keyword>
<dbReference type="CDD" id="cd00054">
    <property type="entry name" value="EGF_CA"/>
    <property type="match status" value="3"/>
</dbReference>
<dbReference type="InterPro" id="IPR000152">
    <property type="entry name" value="EGF-type_Asp/Asn_hydroxyl_site"/>
</dbReference>
<dbReference type="PROSITE" id="PS50025">
    <property type="entry name" value="LAM_G_DOMAIN"/>
    <property type="match status" value="2"/>
</dbReference>
<feature type="domain" description="EGF-like" evidence="6">
    <location>
        <begin position="26"/>
        <end position="62"/>
    </location>
</feature>
<dbReference type="OrthoDB" id="283575at2759"/>
<dbReference type="Gene3D" id="2.60.120.200">
    <property type="match status" value="2"/>
</dbReference>
<dbReference type="FunFam" id="2.10.25.10:FF:000061">
    <property type="entry name" value="Delta-like protein"/>
    <property type="match status" value="1"/>
</dbReference>
<evidence type="ECO:0000256" key="2">
    <source>
        <dbReference type="ARBA" id="ARBA00022737"/>
    </source>
</evidence>
<dbReference type="GO" id="GO:0007219">
    <property type="term" value="P:Notch signaling pathway"/>
    <property type="evidence" value="ECO:0007669"/>
    <property type="project" value="TreeGrafter"/>
</dbReference>
<dbReference type="SUPFAM" id="SSF49899">
    <property type="entry name" value="Concanavalin A-like lectins/glucanases"/>
    <property type="match status" value="2"/>
</dbReference>
<dbReference type="PANTHER" id="PTHR12916">
    <property type="entry name" value="CYTOCHROME C OXIDASE POLYPEPTIDE VIC-2"/>
    <property type="match status" value="1"/>
</dbReference>
<dbReference type="Pfam" id="PF12661">
    <property type="entry name" value="hEGF"/>
    <property type="match status" value="2"/>
</dbReference>
<accession>A0A8C9RTL0</accession>
<feature type="disulfide bond" evidence="4">
    <location>
        <begin position="268"/>
        <end position="277"/>
    </location>
</feature>
<dbReference type="AlphaFoldDB" id="A0A8C9RTL0"/>
<keyword evidence="1 4" id="KW-0245">EGF-like domain</keyword>
<dbReference type="Pfam" id="PF00008">
    <property type="entry name" value="EGF"/>
    <property type="match status" value="3"/>
</dbReference>
<dbReference type="GO" id="GO:0005509">
    <property type="term" value="F:calcium ion binding"/>
    <property type="evidence" value="ECO:0007669"/>
    <property type="project" value="InterPro"/>
</dbReference>
<dbReference type="PANTHER" id="PTHR12916:SF14">
    <property type="entry name" value="CRUMBS 1, CELL POLARITY COMPLEX COMPONENT"/>
    <property type="match status" value="1"/>
</dbReference>
<dbReference type="PROSITE" id="PS01186">
    <property type="entry name" value="EGF_2"/>
    <property type="match status" value="3"/>
</dbReference>
<dbReference type="PROSITE" id="PS00022">
    <property type="entry name" value="EGF_1"/>
    <property type="match status" value="4"/>
</dbReference>
<organism evidence="7 8">
    <name type="scientific">Scleropages formosus</name>
    <name type="common">Asian bonytongue</name>
    <name type="synonym">Osteoglossum formosum</name>
    <dbReference type="NCBI Taxonomy" id="113540"/>
    <lineage>
        <taxon>Eukaryota</taxon>
        <taxon>Metazoa</taxon>
        <taxon>Chordata</taxon>
        <taxon>Craniata</taxon>
        <taxon>Vertebrata</taxon>
        <taxon>Euteleostomi</taxon>
        <taxon>Actinopterygii</taxon>
        <taxon>Neopterygii</taxon>
        <taxon>Teleostei</taxon>
        <taxon>Osteoglossocephala</taxon>
        <taxon>Osteoglossomorpha</taxon>
        <taxon>Osteoglossiformes</taxon>
        <taxon>Osteoglossidae</taxon>
        <taxon>Scleropages</taxon>
    </lineage>
</organism>
<feature type="domain" description="EGF-like" evidence="6">
    <location>
        <begin position="493"/>
        <end position="529"/>
    </location>
</feature>
<dbReference type="InterPro" id="IPR001791">
    <property type="entry name" value="Laminin_G"/>
</dbReference>
<proteinExistence type="predicted"/>
<dbReference type="FunFam" id="2.10.25.10:FF:000282">
    <property type="entry name" value="Crumbs cell polarity complex component 2"/>
    <property type="match status" value="1"/>
</dbReference>
<evidence type="ECO:0000256" key="1">
    <source>
        <dbReference type="ARBA" id="ARBA00022536"/>
    </source>
</evidence>
<protein>
    <recommendedName>
        <fullName evidence="9">Crumbs cell polarity complex component 1</fullName>
    </recommendedName>
</protein>
<reference evidence="7 8" key="1">
    <citation type="submission" date="2019-04" db="EMBL/GenBank/DDBJ databases">
        <authorList>
            <consortium name="Wellcome Sanger Institute Data Sharing"/>
        </authorList>
    </citation>
    <scope>NUCLEOTIDE SEQUENCE [LARGE SCALE GENOMIC DNA]</scope>
</reference>
<evidence type="ECO:0000313" key="7">
    <source>
        <dbReference type="Ensembl" id="ENSSFOP00015018266.2"/>
    </source>
</evidence>
<feature type="disulfide bond" evidence="4">
    <location>
        <begin position="519"/>
        <end position="528"/>
    </location>
</feature>
<evidence type="ECO:0000256" key="4">
    <source>
        <dbReference type="PROSITE-ProRule" id="PRU00076"/>
    </source>
</evidence>
<dbReference type="InterPro" id="IPR000742">
    <property type="entry name" value="EGF"/>
</dbReference>
<dbReference type="InterPro" id="IPR001881">
    <property type="entry name" value="EGF-like_Ca-bd_dom"/>
</dbReference>
<name>A0A8C9RTL0_SCLFO</name>
<feature type="disulfide bond" evidence="4">
    <location>
        <begin position="52"/>
        <end position="61"/>
    </location>
</feature>
<reference evidence="7" key="3">
    <citation type="submission" date="2025-09" db="UniProtKB">
        <authorList>
            <consortium name="Ensembl"/>
        </authorList>
    </citation>
    <scope>IDENTIFICATION</scope>
</reference>
<dbReference type="Pfam" id="PF02210">
    <property type="entry name" value="Laminin_G_2"/>
    <property type="match status" value="2"/>
</dbReference>
<comment type="caution">
    <text evidence="4">Lacks conserved residue(s) required for the propagation of feature annotation.</text>
</comment>
<feature type="disulfide bond" evidence="4">
    <location>
        <begin position="558"/>
        <end position="567"/>
    </location>
</feature>
<feature type="disulfide bond" evidence="4">
    <location>
        <begin position="535"/>
        <end position="545"/>
    </location>
</feature>
<dbReference type="InterPro" id="IPR013320">
    <property type="entry name" value="ConA-like_dom_sf"/>
</dbReference>
<dbReference type="PROSITE" id="PS00010">
    <property type="entry name" value="ASX_HYDROXYL"/>
    <property type="match status" value="2"/>
</dbReference>
<dbReference type="Ensembl" id="ENSSFOT00015018476.2">
    <property type="protein sequence ID" value="ENSSFOP00015018266.2"/>
    <property type="gene ID" value="ENSSFOG00015011726.2"/>
</dbReference>
<dbReference type="PROSITE" id="PS50026">
    <property type="entry name" value="EGF_3"/>
    <property type="match status" value="5"/>
</dbReference>
<dbReference type="SUPFAM" id="SSF57196">
    <property type="entry name" value="EGF/Laminin"/>
    <property type="match status" value="3"/>
</dbReference>
<feature type="domain" description="Laminin G" evidence="5">
    <location>
        <begin position="68"/>
        <end position="240"/>
    </location>
</feature>
<dbReference type="CDD" id="cd00110">
    <property type="entry name" value="LamG"/>
    <property type="match status" value="2"/>
</dbReference>
<feature type="domain" description="EGF-like" evidence="6">
    <location>
        <begin position="531"/>
        <end position="568"/>
    </location>
</feature>